<evidence type="ECO:0000313" key="3">
    <source>
        <dbReference type="EMBL" id="GAV52294.1"/>
    </source>
</evidence>
<evidence type="ECO:0000259" key="2">
    <source>
        <dbReference type="SMART" id="SM01000"/>
    </source>
</evidence>
<evidence type="ECO:0000313" key="4">
    <source>
        <dbReference type="Proteomes" id="UP000187013"/>
    </source>
</evidence>
<dbReference type="InterPro" id="IPR036338">
    <property type="entry name" value="Aha1"/>
</dbReference>
<dbReference type="Gene3D" id="3.15.10.20">
    <property type="entry name" value="Activator of Hsp90 ATPase Aha1, N-terminal domain"/>
    <property type="match status" value="1"/>
</dbReference>
<dbReference type="EMBL" id="BDGX01000033">
    <property type="protein sequence ID" value="GAV52294.1"/>
    <property type="molecule type" value="Genomic_DNA"/>
</dbReference>
<gene>
    <name evidence="3" type="ORF">ZYGR_0AG02850</name>
</gene>
<dbReference type="Proteomes" id="UP000187013">
    <property type="component" value="Unassembled WGS sequence"/>
</dbReference>
<dbReference type="AlphaFoldDB" id="A0A1Q3A992"/>
<dbReference type="SMART" id="SM01000">
    <property type="entry name" value="Aha1_N"/>
    <property type="match status" value="1"/>
</dbReference>
<reference evidence="3 4" key="1">
    <citation type="submission" date="2016-08" db="EMBL/GenBank/DDBJ databases">
        <title>Draft genome sequence of allopolyploid Zygosaccharomyces rouxii.</title>
        <authorList>
            <person name="Watanabe J."/>
            <person name="Uehara K."/>
            <person name="Mogi Y."/>
            <person name="Tsukioka Y."/>
        </authorList>
    </citation>
    <scope>NUCLEOTIDE SEQUENCE [LARGE SCALE GENOMIC DNA]</scope>
    <source>
        <strain evidence="3 4">NBRC 110957</strain>
    </source>
</reference>
<dbReference type="InterPro" id="IPR015310">
    <property type="entry name" value="AHSA1-like_N"/>
</dbReference>
<dbReference type="GO" id="GO:0001671">
    <property type="term" value="F:ATPase activator activity"/>
    <property type="evidence" value="ECO:0007669"/>
    <property type="project" value="InterPro"/>
</dbReference>
<organism evidence="3 4">
    <name type="scientific">Zygosaccharomyces rouxii</name>
    <dbReference type="NCBI Taxonomy" id="4956"/>
    <lineage>
        <taxon>Eukaryota</taxon>
        <taxon>Fungi</taxon>
        <taxon>Dikarya</taxon>
        <taxon>Ascomycota</taxon>
        <taxon>Saccharomycotina</taxon>
        <taxon>Saccharomycetes</taxon>
        <taxon>Saccharomycetales</taxon>
        <taxon>Saccharomycetaceae</taxon>
        <taxon>Zygosaccharomyces</taxon>
    </lineage>
</organism>
<protein>
    <recommendedName>
        <fullName evidence="2">Activator of Hsp90 ATPase AHSA1-like N-terminal domain-containing protein</fullName>
    </recommendedName>
</protein>
<dbReference type="GO" id="GO:0006457">
    <property type="term" value="P:protein folding"/>
    <property type="evidence" value="ECO:0007669"/>
    <property type="project" value="TreeGrafter"/>
</dbReference>
<dbReference type="PANTHER" id="PTHR13009">
    <property type="entry name" value="HEAT SHOCK PROTEIN 90 HSP90 CO-CHAPERONE AHA-1"/>
    <property type="match status" value="1"/>
</dbReference>
<evidence type="ECO:0000256" key="1">
    <source>
        <dbReference type="ARBA" id="ARBA00006817"/>
    </source>
</evidence>
<feature type="domain" description="Activator of Hsp90 ATPase AHSA1-like N-terminal" evidence="2">
    <location>
        <begin position="14"/>
        <end position="139"/>
    </location>
</feature>
<comment type="similarity">
    <text evidence="1">Belongs to the AHA1 family.</text>
</comment>
<accession>A0A1Q3A992</accession>
<name>A0A1Q3A992_ZYGRO</name>
<dbReference type="PANTHER" id="PTHR13009:SF15">
    <property type="entry name" value="HSP90 CO-CHAPERONE HCH1"/>
    <property type="match status" value="1"/>
</dbReference>
<dbReference type="GO" id="GO:0051087">
    <property type="term" value="F:protein-folding chaperone binding"/>
    <property type="evidence" value="ECO:0007669"/>
    <property type="project" value="InterPro"/>
</dbReference>
<sequence>MVVIVNPNNWHWVEKNTLSWSQAYFKEKLPQLQVEDGGHRVMVTDVSSVRGDSNVSQRKGKPICYFDLQISLTVAVKNGADELVSGSLRVPELTHDEEPVIQMESSFGEHQTLLEKQFYPVLLEALSRYQPDLIKAHGGDLGSNV</sequence>
<proteinExistence type="inferred from homology"/>
<dbReference type="SUPFAM" id="SSF103111">
    <property type="entry name" value="Activator of Hsp90 ATPase, Aha1"/>
    <property type="match status" value="1"/>
</dbReference>
<dbReference type="OrthoDB" id="567237at2759"/>
<dbReference type="Pfam" id="PF09229">
    <property type="entry name" value="Aha1_N"/>
    <property type="match status" value="1"/>
</dbReference>
<comment type="caution">
    <text evidence="3">The sequence shown here is derived from an EMBL/GenBank/DDBJ whole genome shotgun (WGS) entry which is preliminary data.</text>
</comment>
<dbReference type="GO" id="GO:0005829">
    <property type="term" value="C:cytosol"/>
    <property type="evidence" value="ECO:0007669"/>
    <property type="project" value="TreeGrafter"/>
</dbReference>